<evidence type="ECO:0000313" key="2">
    <source>
        <dbReference type="EMBL" id="CAD8043759.1"/>
    </source>
</evidence>
<evidence type="ECO:0008006" key="4">
    <source>
        <dbReference type="Google" id="ProtNLM"/>
    </source>
</evidence>
<dbReference type="Proteomes" id="UP000688137">
    <property type="component" value="Unassembled WGS sequence"/>
</dbReference>
<dbReference type="AlphaFoldDB" id="A0A8S1JQC3"/>
<accession>A0A8S1JQC3</accession>
<feature type="transmembrane region" description="Helical" evidence="1">
    <location>
        <begin position="327"/>
        <end position="350"/>
    </location>
</feature>
<keyword evidence="1" id="KW-0812">Transmembrane</keyword>
<name>A0A8S1JQC3_PARPR</name>
<reference evidence="2" key="1">
    <citation type="submission" date="2021-01" db="EMBL/GenBank/DDBJ databases">
        <authorList>
            <consortium name="Genoscope - CEA"/>
            <person name="William W."/>
        </authorList>
    </citation>
    <scope>NUCLEOTIDE SEQUENCE</scope>
</reference>
<protein>
    <recommendedName>
        <fullName evidence="4">Transmembrane protein</fullName>
    </recommendedName>
</protein>
<proteinExistence type="predicted"/>
<sequence>MQKVQKNNYSKKICSLLFNLDLFAQEVQLRINKNDKFFTPLGIIMSLILIALSLILAINNIVEVVQKTNPSVVSSDQQDQETPNFLLMPNNFTFVISVNKFTLDNIYGLDTLFSLQFTQCFRKRDPETRKITQGCQNYSMNKCEDRNFEAQFQKTYFQQFNKSNIYCINHDEWIANPFSIQGSAASNEFKYLKFNLLVCQNKSQNNTCYPKDYIQANLTGGLLVYYVQDQLLDLKKPQQFFVPSIRQGSAIFAQKTQKTIVAYHKTIYVQTDVGLFIEDLQERNSYQSYLEKESSDAVDSNKLIEYVYQLDPRQTFYNRSYPKIQDIIGTIGGLWQALYFTISILIMPFVQGFMELSLINKFFNFSYKANAILDDCSISQNRSHILSPPQSKTTIKKSFTSQKLQIEKISDTSQIAQFLRERKNLLKLNLSDLCGFMFGSQKKQRKQFEYSQRKIQQKLDITFILNKLFEIDKLKMVLLNENQLKLFNYFPKPCVSDALILNQDDKLLQNQEKQIEFSYLLKEELTHEMKVQEAYKAYKKIKKLNNQEQLDQRILIHLDQDLRNLFDSLIESDQSNDSCNLNDVQILNDSKYQNIITTYKTHEKPHKKQSN</sequence>
<evidence type="ECO:0000313" key="3">
    <source>
        <dbReference type="Proteomes" id="UP000688137"/>
    </source>
</evidence>
<dbReference type="GO" id="GO:0005634">
    <property type="term" value="C:nucleus"/>
    <property type="evidence" value="ECO:0007669"/>
    <property type="project" value="TreeGrafter"/>
</dbReference>
<dbReference type="PANTHER" id="PTHR31398">
    <property type="entry name" value="MEIOTIC NUCLEAR DIVISION PROTEIN 1 HOMOLOG"/>
    <property type="match status" value="1"/>
</dbReference>
<keyword evidence="1" id="KW-1133">Transmembrane helix</keyword>
<evidence type="ECO:0000256" key="1">
    <source>
        <dbReference type="SAM" id="Phobius"/>
    </source>
</evidence>
<keyword evidence="1" id="KW-0472">Membrane</keyword>
<gene>
    <name evidence="2" type="ORF">PPRIM_AZ9-3.1.T0050413</name>
</gene>
<comment type="caution">
    <text evidence="2">The sequence shown here is derived from an EMBL/GenBank/DDBJ whole genome shotgun (WGS) entry which is preliminary data.</text>
</comment>
<dbReference type="PANTHER" id="PTHR31398:SF0">
    <property type="entry name" value="MEIOTIC NUCLEAR DIVISION PROTEIN 1 HOMOLOG"/>
    <property type="match status" value="1"/>
</dbReference>
<organism evidence="2 3">
    <name type="scientific">Paramecium primaurelia</name>
    <dbReference type="NCBI Taxonomy" id="5886"/>
    <lineage>
        <taxon>Eukaryota</taxon>
        <taxon>Sar</taxon>
        <taxon>Alveolata</taxon>
        <taxon>Ciliophora</taxon>
        <taxon>Intramacronucleata</taxon>
        <taxon>Oligohymenophorea</taxon>
        <taxon>Peniculida</taxon>
        <taxon>Parameciidae</taxon>
        <taxon>Paramecium</taxon>
    </lineage>
</organism>
<dbReference type="GO" id="GO:0007131">
    <property type="term" value="P:reciprocal meiotic recombination"/>
    <property type="evidence" value="ECO:0007669"/>
    <property type="project" value="TreeGrafter"/>
</dbReference>
<keyword evidence="3" id="KW-1185">Reference proteome</keyword>
<dbReference type="OMA" id="EWIANPF"/>
<feature type="transmembrane region" description="Helical" evidence="1">
    <location>
        <begin position="40"/>
        <end position="62"/>
    </location>
</feature>
<dbReference type="EMBL" id="CAJJDM010000002">
    <property type="protein sequence ID" value="CAD8043759.1"/>
    <property type="molecule type" value="Genomic_DNA"/>
</dbReference>